<evidence type="ECO:0000313" key="1">
    <source>
        <dbReference type="EMBL" id="OOY34654.1"/>
    </source>
</evidence>
<name>A0A1T2DKW3_SOVGS</name>
<dbReference type="EMBL" id="MPNX01000012">
    <property type="protein sequence ID" value="OOY34654.1"/>
    <property type="molecule type" value="Genomic_DNA"/>
</dbReference>
<evidence type="ECO:0000313" key="2">
    <source>
        <dbReference type="Proteomes" id="UP000190962"/>
    </source>
</evidence>
<proteinExistence type="predicted"/>
<accession>A0A1T2DKW3</accession>
<gene>
    <name evidence="1" type="ORF">BOV88_08560</name>
</gene>
<dbReference type="Proteomes" id="UP000190962">
    <property type="component" value="Unassembled WGS sequence"/>
</dbReference>
<dbReference type="AlphaFoldDB" id="A0A1T2DKW3"/>
<organism evidence="1 2">
    <name type="scientific">Solemya velum gill symbiont</name>
    <dbReference type="NCBI Taxonomy" id="2340"/>
    <lineage>
        <taxon>Bacteria</taxon>
        <taxon>Pseudomonadati</taxon>
        <taxon>Pseudomonadota</taxon>
        <taxon>Gammaproteobacteria</taxon>
        <taxon>sulfur-oxidizing symbionts</taxon>
    </lineage>
</organism>
<reference evidence="1 2" key="1">
    <citation type="submission" date="2016-11" db="EMBL/GenBank/DDBJ databases">
        <title>Mixed transmission modes and dynamic genome evolution in an obligate animal-bacterial symbiosis.</title>
        <authorList>
            <person name="Russell S.L."/>
            <person name="Corbett-Detig R.B."/>
            <person name="Cavanaugh C.M."/>
        </authorList>
    </citation>
    <scope>NUCLEOTIDE SEQUENCE [LARGE SCALE GENOMIC DNA]</scope>
    <source>
        <strain evidence="1">MA-KB16</strain>
    </source>
</reference>
<protein>
    <submittedName>
        <fullName evidence="1">Uncharacterized protein</fullName>
    </submittedName>
</protein>
<sequence length="302" mass="33892">MPVSYLKTVQRGRTREFQHTIGCRLHTWSNQLNEAVKAVNQYIRIPSAANLRIVVNTILTWKNVHPKEFRIGCADIWPTLHCQILVEARRYPAEFIECLDNIDTPPTQNEALNWVNAVNTPTGLQQFADYACLDASTFSACISGDQTHAGPVRTREADWHAGKFSPFGTNSSMAITPKNRRFDPEKLAVNYNRIRDFGGQGAVCTTFGYLAAHVLTYNRNRTNVPRVELVCCPRGLASHVFVLVGRQGGLTAQYRIPNDWDAVVVDAWAASLGHSCVFANRDHYVFRGMTENLELVMQQPAS</sequence>
<comment type="caution">
    <text evidence="1">The sequence shown here is derived from an EMBL/GenBank/DDBJ whole genome shotgun (WGS) entry which is preliminary data.</text>
</comment>